<proteinExistence type="predicted"/>
<name>A0ACB5SV92_AMBMO</name>
<organism evidence="1 2">
    <name type="scientific">Ambrosiozyma monospora</name>
    <name type="common">Yeast</name>
    <name type="synonym">Endomycopsis monosporus</name>
    <dbReference type="NCBI Taxonomy" id="43982"/>
    <lineage>
        <taxon>Eukaryota</taxon>
        <taxon>Fungi</taxon>
        <taxon>Dikarya</taxon>
        <taxon>Ascomycota</taxon>
        <taxon>Saccharomycotina</taxon>
        <taxon>Pichiomycetes</taxon>
        <taxon>Pichiales</taxon>
        <taxon>Pichiaceae</taxon>
        <taxon>Ambrosiozyma</taxon>
    </lineage>
</organism>
<reference evidence="1" key="1">
    <citation type="submission" date="2023-04" db="EMBL/GenBank/DDBJ databases">
        <title>Ambrosiozyma monospora NBRC 10751.</title>
        <authorList>
            <person name="Ichikawa N."/>
            <person name="Sato H."/>
            <person name="Tonouchi N."/>
        </authorList>
    </citation>
    <scope>NUCLEOTIDE SEQUENCE</scope>
    <source>
        <strain evidence="1">NBRC 10751</strain>
    </source>
</reference>
<dbReference type="EMBL" id="BSXS01000835">
    <property type="protein sequence ID" value="GME74101.1"/>
    <property type="molecule type" value="Genomic_DNA"/>
</dbReference>
<sequence>MNNDLADVKQIMNKNIEDLLYRGDSLDKLQDLSSNLKRESAKYKKYAEKINFQMLLKKYAPVALLGFLVVFILYRFIF</sequence>
<keyword evidence="2" id="KW-1185">Reference proteome</keyword>
<dbReference type="Proteomes" id="UP001165064">
    <property type="component" value="Unassembled WGS sequence"/>
</dbReference>
<evidence type="ECO:0000313" key="2">
    <source>
        <dbReference type="Proteomes" id="UP001165064"/>
    </source>
</evidence>
<evidence type="ECO:0000313" key="1">
    <source>
        <dbReference type="EMBL" id="GME74101.1"/>
    </source>
</evidence>
<accession>A0ACB5SV92</accession>
<protein>
    <submittedName>
        <fullName evidence="1">Unnamed protein product</fullName>
    </submittedName>
</protein>
<comment type="caution">
    <text evidence="1">The sequence shown here is derived from an EMBL/GenBank/DDBJ whole genome shotgun (WGS) entry which is preliminary data.</text>
</comment>
<gene>
    <name evidence="1" type="ORF">Amon02_000164800</name>
</gene>